<gene>
    <name evidence="2" type="ORF">OH76DRAFT_700280</name>
</gene>
<evidence type="ECO:0000313" key="3">
    <source>
        <dbReference type="Proteomes" id="UP000256964"/>
    </source>
</evidence>
<keyword evidence="1" id="KW-0732">Signal</keyword>
<evidence type="ECO:0000256" key="1">
    <source>
        <dbReference type="SAM" id="SignalP"/>
    </source>
</evidence>
<dbReference type="AlphaFoldDB" id="A0A371CH24"/>
<evidence type="ECO:0000313" key="2">
    <source>
        <dbReference type="EMBL" id="RDX39574.1"/>
    </source>
</evidence>
<reference evidence="2 3" key="1">
    <citation type="journal article" date="2018" name="Biotechnol. Biofuels">
        <title>Integrative visual omics of the white-rot fungus Polyporus brumalis exposes the biotechnological potential of its oxidative enzymes for delignifying raw plant biomass.</title>
        <authorList>
            <person name="Miyauchi S."/>
            <person name="Rancon A."/>
            <person name="Drula E."/>
            <person name="Hage H."/>
            <person name="Chaduli D."/>
            <person name="Favel A."/>
            <person name="Grisel S."/>
            <person name="Henrissat B."/>
            <person name="Herpoel-Gimbert I."/>
            <person name="Ruiz-Duenas F.J."/>
            <person name="Chevret D."/>
            <person name="Hainaut M."/>
            <person name="Lin J."/>
            <person name="Wang M."/>
            <person name="Pangilinan J."/>
            <person name="Lipzen A."/>
            <person name="Lesage-Meessen L."/>
            <person name="Navarro D."/>
            <person name="Riley R."/>
            <person name="Grigoriev I.V."/>
            <person name="Zhou S."/>
            <person name="Raouche S."/>
            <person name="Rosso M.N."/>
        </authorList>
    </citation>
    <scope>NUCLEOTIDE SEQUENCE [LARGE SCALE GENOMIC DNA]</scope>
    <source>
        <strain evidence="2 3">BRFM 1820</strain>
    </source>
</reference>
<organism evidence="2 3">
    <name type="scientific">Lentinus brumalis</name>
    <dbReference type="NCBI Taxonomy" id="2498619"/>
    <lineage>
        <taxon>Eukaryota</taxon>
        <taxon>Fungi</taxon>
        <taxon>Dikarya</taxon>
        <taxon>Basidiomycota</taxon>
        <taxon>Agaricomycotina</taxon>
        <taxon>Agaricomycetes</taxon>
        <taxon>Polyporales</taxon>
        <taxon>Polyporaceae</taxon>
        <taxon>Lentinus</taxon>
    </lineage>
</organism>
<accession>A0A371CH24</accession>
<proteinExistence type="predicted"/>
<dbReference type="Proteomes" id="UP000256964">
    <property type="component" value="Unassembled WGS sequence"/>
</dbReference>
<feature type="signal peptide" evidence="1">
    <location>
        <begin position="1"/>
        <end position="32"/>
    </location>
</feature>
<keyword evidence="3" id="KW-1185">Reference proteome</keyword>
<name>A0A371CH24_9APHY</name>
<sequence>MLRSFARRHVEFVLIPGAVILVLLALPSSHLSGNICCCRASSNLEPVRRPPATVVKERR</sequence>
<feature type="chain" id="PRO_5016760966" evidence="1">
    <location>
        <begin position="33"/>
        <end position="59"/>
    </location>
</feature>
<dbReference type="EMBL" id="KZ857741">
    <property type="protein sequence ID" value="RDX39574.1"/>
    <property type="molecule type" value="Genomic_DNA"/>
</dbReference>
<protein>
    <submittedName>
        <fullName evidence="2">Uncharacterized protein</fullName>
    </submittedName>
</protein>